<dbReference type="Gene3D" id="1.10.10.820">
    <property type="match status" value="1"/>
</dbReference>
<evidence type="ECO:0000256" key="5">
    <source>
        <dbReference type="ARBA" id="ARBA00023203"/>
    </source>
</evidence>
<dbReference type="PANTHER" id="PTHR13140">
    <property type="entry name" value="MYOSIN"/>
    <property type="match status" value="1"/>
</dbReference>
<dbReference type="InterPro" id="IPR001609">
    <property type="entry name" value="Myosin_head_motor_dom-like"/>
</dbReference>
<dbReference type="EMBL" id="HBIN01006110">
    <property type="protein sequence ID" value="CAE0434142.1"/>
    <property type="molecule type" value="Transcribed_RNA"/>
</dbReference>
<sequence>MDMTELHFTHEPAILHNLKTRAAKKLPYTFIGSVLVSINPLQKVPEPPDYEYHPHPKTIAERAFKKMEFARNQILYEKDIYQAAGADVSKAITKAIEDYGPINQSILISGESGSGKTESAKRVLIHLVDREEYDEYTLDARPELYEFQEKLIGSDPILESFGNARTQRNPNSSRFGKFLKLFYGANDEYPEDLILCGAQITTYLHERSRVTYQEEAERNFRVFYQMMVAPSAAFHSELGLMQADYTFNYLGNKKFSKADMDKAGYIELRTSLHMAQLNVKTIEIFQVVAAVLHIGNIEFSKKGTTEGEVVDLVQYRERESERAETPKQDEPEDESSVEWYSPLDVAARLLGVDKMVLSEILCQRIVVGGGEKIVKRRDMKSAVRTRDAIAKFIYSLLFDWIVQQLNLNMKAASYSEDDLKVCSIGVLDVFGFEQFDKNGFEQVLINYANEILLTLFTKEILIGESEIYKQEGLVLQEGDIPRVAGTQMQGNSCIELFIGRVMPGNRRMQPGLFTILDSQGRVPNPSDKKFLAEIQKNLKTSRGFILPHPSMMESQFIIRHYAANVTYTIGSFLEKNDDNLPAEIETLFCKSSHRIVSKFPELVTGIATRGKVKRKKKGASTKSKTSVAKKFTHQIDSLTETLESTACSYIRCIKPNIKLFNPQYSEELPTYGPPALQKTRKKKSMKQNKKISLISSLVKKPKDDRYFDEEYVSQQLKNLGVFDAVSVLKSGLPTRIPYPSIIKNFADIIQMDSIPFFKNRKEQFKDKFFVSALMWAFRVPRSAYRLGHTRIFFGSGQLDIVKDVLKSASMWNSLPNSRERDKILDRFRYFYARFLWRDAFIKTVAQNHFLRALKQRRSAVKIQAFVRGYFVRQEISHKLALERKATTIQSLWRMYLAKKVLARLKEEKVAREAAEVIKELGNIMERSMEGIDDADDSDDESDDEYDYDKDDIPPSPPPHTPSFSAIAPRLEKFFYETHENQRRSQDRVVKGSLFDDNRIRHASDEDWFDIETLLLGIEFDEDEDLPGKLNEVNVPTTFDGSDFVDRVNQRDAIIKEHTLDDLEEGTLEENINDEEDDDNKEQKNKKKQKRKSGKGKTLFKKATNAINKTLPRRRFSKRSKYFDFNV</sequence>
<feature type="compositionally biased region" description="Basic residues" evidence="7">
    <location>
        <begin position="1083"/>
        <end position="1099"/>
    </location>
</feature>
<dbReference type="EMBL" id="HBIN01006113">
    <property type="protein sequence ID" value="CAE0434145.1"/>
    <property type="molecule type" value="Transcribed_RNA"/>
</dbReference>
<dbReference type="GO" id="GO:0005524">
    <property type="term" value="F:ATP binding"/>
    <property type="evidence" value="ECO:0007669"/>
    <property type="project" value="UniProtKB-UniRule"/>
</dbReference>
<feature type="region of interest" description="Disordered" evidence="7">
    <location>
        <begin position="1064"/>
        <end position="1103"/>
    </location>
</feature>
<dbReference type="Gene3D" id="3.40.850.10">
    <property type="entry name" value="Kinesin motor domain"/>
    <property type="match status" value="1"/>
</dbReference>
<evidence type="ECO:0000256" key="6">
    <source>
        <dbReference type="PROSITE-ProRule" id="PRU00782"/>
    </source>
</evidence>
<dbReference type="PROSITE" id="PS50096">
    <property type="entry name" value="IQ"/>
    <property type="match status" value="2"/>
</dbReference>
<feature type="binding site" evidence="6">
    <location>
        <begin position="110"/>
        <end position="117"/>
    </location>
    <ligand>
        <name>ATP</name>
        <dbReference type="ChEBI" id="CHEBI:30616"/>
    </ligand>
</feature>
<dbReference type="GO" id="GO:0016020">
    <property type="term" value="C:membrane"/>
    <property type="evidence" value="ECO:0007669"/>
    <property type="project" value="TreeGrafter"/>
</dbReference>
<evidence type="ECO:0000256" key="4">
    <source>
        <dbReference type="ARBA" id="ARBA00023175"/>
    </source>
</evidence>
<dbReference type="Gene3D" id="1.20.5.190">
    <property type="match status" value="1"/>
</dbReference>
<comment type="caution">
    <text evidence="6">Lacks conserved residue(s) required for the propagation of feature annotation.</text>
</comment>
<dbReference type="PANTHER" id="PTHR13140:SF845">
    <property type="entry name" value="MYOSIN-LIKE PROTEIN"/>
    <property type="match status" value="1"/>
</dbReference>
<dbReference type="GO" id="GO:0000146">
    <property type="term" value="F:microfilament motor activity"/>
    <property type="evidence" value="ECO:0007669"/>
    <property type="project" value="TreeGrafter"/>
</dbReference>
<evidence type="ECO:0000313" key="12">
    <source>
        <dbReference type="EMBL" id="CAE0434145.1"/>
    </source>
</evidence>
<accession>A0A6S8B7P3</accession>
<keyword evidence="5 6" id="KW-0009">Actin-binding</keyword>
<evidence type="ECO:0000256" key="7">
    <source>
        <dbReference type="SAM" id="MobiDB-lite"/>
    </source>
</evidence>
<keyword evidence="2 6" id="KW-0067">ATP-binding</keyword>
<keyword evidence="3 6" id="KW-0518">Myosin</keyword>
<dbReference type="Pfam" id="PF00612">
    <property type="entry name" value="IQ"/>
    <property type="match status" value="2"/>
</dbReference>
<dbReference type="GO" id="GO:0007015">
    <property type="term" value="P:actin filament organization"/>
    <property type="evidence" value="ECO:0007669"/>
    <property type="project" value="TreeGrafter"/>
</dbReference>
<gene>
    <name evidence="9" type="ORF">ASTO00021_LOCUS4448</name>
    <name evidence="10" type="ORF">ASTO00021_LOCUS4449</name>
    <name evidence="11" type="ORF">ASTO00021_LOCUS4450</name>
    <name evidence="12" type="ORF">ASTO00021_LOCUS4451</name>
</gene>
<proteinExistence type="inferred from homology"/>
<dbReference type="Gene3D" id="1.20.120.720">
    <property type="entry name" value="Myosin VI head, motor domain, U50 subdomain"/>
    <property type="match status" value="1"/>
</dbReference>
<keyword evidence="4 6" id="KW-0505">Motor protein</keyword>
<evidence type="ECO:0000256" key="3">
    <source>
        <dbReference type="ARBA" id="ARBA00023123"/>
    </source>
</evidence>
<dbReference type="CDD" id="cd23767">
    <property type="entry name" value="IQCD"/>
    <property type="match status" value="1"/>
</dbReference>
<dbReference type="EMBL" id="HBIN01006112">
    <property type="protein sequence ID" value="CAE0434144.1"/>
    <property type="molecule type" value="Transcribed_RNA"/>
</dbReference>
<evidence type="ECO:0000313" key="11">
    <source>
        <dbReference type="EMBL" id="CAE0434144.1"/>
    </source>
</evidence>
<evidence type="ECO:0000313" key="10">
    <source>
        <dbReference type="EMBL" id="CAE0434143.1"/>
    </source>
</evidence>
<dbReference type="PRINTS" id="PR00193">
    <property type="entry name" value="MYOSINHEAVY"/>
</dbReference>
<dbReference type="GO" id="GO:0016459">
    <property type="term" value="C:myosin complex"/>
    <property type="evidence" value="ECO:0007669"/>
    <property type="project" value="UniProtKB-KW"/>
</dbReference>
<dbReference type="EMBL" id="HBIN01006111">
    <property type="protein sequence ID" value="CAE0434143.1"/>
    <property type="molecule type" value="Transcribed_RNA"/>
</dbReference>
<dbReference type="PROSITE" id="PS51456">
    <property type="entry name" value="MYOSIN_MOTOR"/>
    <property type="match status" value="1"/>
</dbReference>
<reference evidence="12" key="1">
    <citation type="submission" date="2021-01" db="EMBL/GenBank/DDBJ databases">
        <authorList>
            <person name="Corre E."/>
            <person name="Pelletier E."/>
            <person name="Niang G."/>
            <person name="Scheremetjew M."/>
            <person name="Finn R."/>
            <person name="Kale V."/>
            <person name="Holt S."/>
            <person name="Cochrane G."/>
            <person name="Meng A."/>
            <person name="Brown T."/>
            <person name="Cohen L."/>
        </authorList>
    </citation>
    <scope>NUCLEOTIDE SEQUENCE</scope>
    <source>
        <strain evidence="12">GSBS06</strain>
    </source>
</reference>
<comment type="similarity">
    <text evidence="6">Belongs to the TRAFAC class myosin-kinesin ATPase superfamily. Myosin family.</text>
</comment>
<dbReference type="Gene3D" id="1.20.5.4820">
    <property type="match status" value="1"/>
</dbReference>
<feature type="compositionally biased region" description="Acidic residues" evidence="7">
    <location>
        <begin position="930"/>
        <end position="949"/>
    </location>
</feature>
<feature type="region of interest" description="Disordered" evidence="7">
    <location>
        <begin position="928"/>
        <end position="963"/>
    </location>
</feature>
<keyword evidence="1 6" id="KW-0547">Nucleotide-binding</keyword>
<dbReference type="InterPro" id="IPR027417">
    <property type="entry name" value="P-loop_NTPase"/>
</dbReference>
<evidence type="ECO:0000259" key="8">
    <source>
        <dbReference type="PROSITE" id="PS51456"/>
    </source>
</evidence>
<evidence type="ECO:0000313" key="9">
    <source>
        <dbReference type="EMBL" id="CAE0434142.1"/>
    </source>
</evidence>
<dbReference type="SUPFAM" id="SSF52540">
    <property type="entry name" value="P-loop containing nucleoside triphosphate hydrolases"/>
    <property type="match status" value="1"/>
</dbReference>
<dbReference type="InterPro" id="IPR000048">
    <property type="entry name" value="IQ_motif_EF-hand-BS"/>
</dbReference>
<dbReference type="SMART" id="SM00242">
    <property type="entry name" value="MYSc"/>
    <property type="match status" value="1"/>
</dbReference>
<dbReference type="GO" id="GO:0051015">
    <property type="term" value="F:actin filament binding"/>
    <property type="evidence" value="ECO:0007669"/>
    <property type="project" value="TreeGrafter"/>
</dbReference>
<feature type="compositionally biased region" description="Acidic residues" evidence="7">
    <location>
        <begin position="1064"/>
        <end position="1079"/>
    </location>
</feature>
<dbReference type="SMART" id="SM00015">
    <property type="entry name" value="IQ"/>
    <property type="match status" value="2"/>
</dbReference>
<protein>
    <recommendedName>
        <fullName evidence="8">Myosin motor domain-containing protein</fullName>
    </recommendedName>
</protein>
<dbReference type="GO" id="GO:0005737">
    <property type="term" value="C:cytoplasm"/>
    <property type="evidence" value="ECO:0007669"/>
    <property type="project" value="TreeGrafter"/>
</dbReference>
<evidence type="ECO:0000256" key="2">
    <source>
        <dbReference type="ARBA" id="ARBA00022840"/>
    </source>
</evidence>
<organism evidence="12">
    <name type="scientific">Aplanochytrium stocchinoi</name>
    <dbReference type="NCBI Taxonomy" id="215587"/>
    <lineage>
        <taxon>Eukaryota</taxon>
        <taxon>Sar</taxon>
        <taxon>Stramenopiles</taxon>
        <taxon>Bigyra</taxon>
        <taxon>Labyrinthulomycetes</taxon>
        <taxon>Thraustochytrida</taxon>
        <taxon>Thraustochytriidae</taxon>
        <taxon>Aplanochytrium</taxon>
    </lineage>
</organism>
<dbReference type="InterPro" id="IPR036961">
    <property type="entry name" value="Kinesin_motor_dom_sf"/>
</dbReference>
<evidence type="ECO:0000256" key="1">
    <source>
        <dbReference type="ARBA" id="ARBA00022741"/>
    </source>
</evidence>
<dbReference type="Pfam" id="PF00063">
    <property type="entry name" value="Myosin_head"/>
    <property type="match status" value="1"/>
</dbReference>
<name>A0A6S8B7P3_9STRA</name>
<dbReference type="AlphaFoldDB" id="A0A6S8B7P3"/>
<dbReference type="Gene3D" id="1.20.58.530">
    <property type="match status" value="1"/>
</dbReference>
<feature type="domain" description="Myosin motor" evidence="8">
    <location>
        <begin position="1"/>
        <end position="806"/>
    </location>
</feature>